<sequence>GCPWKRSRRAAPPRRDAARRARLRRAPRTPGTAPVHAGPARGALPPFGPGESSGSHGSHLPPGDHGRAGPGCDVRRVGHHRRPALRPGRRPRDVVTLVVEEFNGLAYTSDNGIHLSTSYVGGYTSGDVKKEVTGVLYHEATHVWQWNGQGAANGGLIEGIADYMRLKAGLAPGHWRPRGSGNRWGQLRGGARTAERCWQAGQRLQTARLSPPGAPQLPGIALGTPASFLVESGEN</sequence>
<feature type="region of interest" description="Disordered" evidence="1">
    <location>
        <begin position="1"/>
        <end position="89"/>
    </location>
</feature>
<reference evidence="2" key="4">
    <citation type="submission" date="2019-03" db="UniProtKB">
        <authorList>
            <consortium name="EnsemblPlants"/>
        </authorList>
    </citation>
    <scope>IDENTIFICATION</scope>
</reference>
<dbReference type="Gramene" id="AET5Gv21165200.1">
    <property type="protein sequence ID" value="AET5Gv21165200.1"/>
    <property type="gene ID" value="AET5Gv21165200"/>
</dbReference>
<dbReference type="Pfam" id="PF04450">
    <property type="entry name" value="BSP"/>
    <property type="match status" value="1"/>
</dbReference>
<dbReference type="InterPro" id="IPR007541">
    <property type="entry name" value="Uncharacterised_BSP"/>
</dbReference>
<keyword evidence="3" id="KW-1185">Reference proteome</keyword>
<name>A0A453MFC0_AEGTS</name>
<dbReference type="PANTHER" id="PTHR33321">
    <property type="match status" value="1"/>
</dbReference>
<organism evidence="2 3">
    <name type="scientific">Aegilops tauschii subsp. strangulata</name>
    <name type="common">Goatgrass</name>
    <dbReference type="NCBI Taxonomy" id="200361"/>
    <lineage>
        <taxon>Eukaryota</taxon>
        <taxon>Viridiplantae</taxon>
        <taxon>Streptophyta</taxon>
        <taxon>Embryophyta</taxon>
        <taxon>Tracheophyta</taxon>
        <taxon>Spermatophyta</taxon>
        <taxon>Magnoliopsida</taxon>
        <taxon>Liliopsida</taxon>
        <taxon>Poales</taxon>
        <taxon>Poaceae</taxon>
        <taxon>BOP clade</taxon>
        <taxon>Pooideae</taxon>
        <taxon>Triticodae</taxon>
        <taxon>Triticeae</taxon>
        <taxon>Triticinae</taxon>
        <taxon>Aegilops</taxon>
    </lineage>
</organism>
<accession>A0A453MFC0</accession>
<reference evidence="2" key="5">
    <citation type="journal article" date="2021" name="G3 (Bethesda)">
        <title>Aegilops tauschii genome assembly Aet v5.0 features greater sequence contiguity and improved annotation.</title>
        <authorList>
            <person name="Wang L."/>
            <person name="Zhu T."/>
            <person name="Rodriguez J.C."/>
            <person name="Deal K.R."/>
            <person name="Dubcovsky J."/>
            <person name="McGuire P.E."/>
            <person name="Lux T."/>
            <person name="Spannagl M."/>
            <person name="Mayer K.F.X."/>
            <person name="Baldrich P."/>
            <person name="Meyers B.C."/>
            <person name="Huo N."/>
            <person name="Gu Y.Q."/>
            <person name="Zhou H."/>
            <person name="Devos K.M."/>
            <person name="Bennetzen J.L."/>
            <person name="Unver T."/>
            <person name="Budak H."/>
            <person name="Gulick P.J."/>
            <person name="Galiba G."/>
            <person name="Kalapos B."/>
            <person name="Nelson D.R."/>
            <person name="Li P."/>
            <person name="You F.M."/>
            <person name="Luo M.C."/>
            <person name="Dvorak J."/>
        </authorList>
    </citation>
    <scope>NUCLEOTIDE SEQUENCE [LARGE SCALE GENOMIC DNA]</scope>
    <source>
        <strain evidence="2">cv. AL8/78</strain>
    </source>
</reference>
<evidence type="ECO:0000256" key="1">
    <source>
        <dbReference type="SAM" id="MobiDB-lite"/>
    </source>
</evidence>
<proteinExistence type="predicted"/>
<feature type="compositionally biased region" description="Low complexity" evidence="1">
    <location>
        <begin position="49"/>
        <end position="61"/>
    </location>
</feature>
<evidence type="ECO:0000313" key="3">
    <source>
        <dbReference type="Proteomes" id="UP000015105"/>
    </source>
</evidence>
<protein>
    <submittedName>
        <fullName evidence="2">Uncharacterized protein</fullName>
    </submittedName>
</protein>
<reference evidence="2" key="3">
    <citation type="journal article" date="2017" name="Nature">
        <title>Genome sequence of the progenitor of the wheat D genome Aegilops tauschii.</title>
        <authorList>
            <person name="Luo M.C."/>
            <person name="Gu Y.Q."/>
            <person name="Puiu D."/>
            <person name="Wang H."/>
            <person name="Twardziok S.O."/>
            <person name="Deal K.R."/>
            <person name="Huo N."/>
            <person name="Zhu T."/>
            <person name="Wang L."/>
            <person name="Wang Y."/>
            <person name="McGuire P.E."/>
            <person name="Liu S."/>
            <person name="Long H."/>
            <person name="Ramasamy R.K."/>
            <person name="Rodriguez J.C."/>
            <person name="Van S.L."/>
            <person name="Yuan L."/>
            <person name="Wang Z."/>
            <person name="Xia Z."/>
            <person name="Xiao L."/>
            <person name="Anderson O.D."/>
            <person name="Ouyang S."/>
            <person name="Liang Y."/>
            <person name="Zimin A.V."/>
            <person name="Pertea G."/>
            <person name="Qi P."/>
            <person name="Bennetzen J.L."/>
            <person name="Dai X."/>
            <person name="Dawson M.W."/>
            <person name="Muller H.G."/>
            <person name="Kugler K."/>
            <person name="Rivarola-Duarte L."/>
            <person name="Spannagl M."/>
            <person name="Mayer K.F.X."/>
            <person name="Lu F.H."/>
            <person name="Bevan M.W."/>
            <person name="Leroy P."/>
            <person name="Li P."/>
            <person name="You F.M."/>
            <person name="Sun Q."/>
            <person name="Liu Z."/>
            <person name="Lyons E."/>
            <person name="Wicker T."/>
            <person name="Salzberg S.L."/>
            <person name="Devos K.M."/>
            <person name="Dvorak J."/>
        </authorList>
    </citation>
    <scope>NUCLEOTIDE SEQUENCE [LARGE SCALE GENOMIC DNA]</scope>
    <source>
        <strain evidence="2">cv. AL8/78</strain>
    </source>
</reference>
<evidence type="ECO:0000313" key="2">
    <source>
        <dbReference type="EnsemblPlants" id="AET5Gv21165200.1"/>
    </source>
</evidence>
<dbReference type="STRING" id="200361.A0A453MFC0"/>
<reference evidence="3" key="2">
    <citation type="journal article" date="2017" name="Nat. Plants">
        <title>The Aegilops tauschii genome reveals multiple impacts of transposons.</title>
        <authorList>
            <person name="Zhao G."/>
            <person name="Zou C."/>
            <person name="Li K."/>
            <person name="Wang K."/>
            <person name="Li T."/>
            <person name="Gao L."/>
            <person name="Zhang X."/>
            <person name="Wang H."/>
            <person name="Yang Z."/>
            <person name="Liu X."/>
            <person name="Jiang W."/>
            <person name="Mao L."/>
            <person name="Kong X."/>
            <person name="Jiao Y."/>
            <person name="Jia J."/>
        </authorList>
    </citation>
    <scope>NUCLEOTIDE SEQUENCE [LARGE SCALE GENOMIC DNA]</scope>
    <source>
        <strain evidence="3">cv. AL8/78</strain>
    </source>
</reference>
<reference evidence="3" key="1">
    <citation type="journal article" date="2014" name="Science">
        <title>Ancient hybridizations among the ancestral genomes of bread wheat.</title>
        <authorList>
            <consortium name="International Wheat Genome Sequencing Consortium,"/>
            <person name="Marcussen T."/>
            <person name="Sandve S.R."/>
            <person name="Heier L."/>
            <person name="Spannagl M."/>
            <person name="Pfeifer M."/>
            <person name="Jakobsen K.S."/>
            <person name="Wulff B.B."/>
            <person name="Steuernagel B."/>
            <person name="Mayer K.F."/>
            <person name="Olsen O.A."/>
        </authorList>
    </citation>
    <scope>NUCLEOTIDE SEQUENCE [LARGE SCALE GENOMIC DNA]</scope>
    <source>
        <strain evidence="3">cv. AL8/78</strain>
    </source>
</reference>
<dbReference type="AlphaFoldDB" id="A0A453MFC0"/>
<dbReference type="Proteomes" id="UP000015105">
    <property type="component" value="Chromosome 5D"/>
</dbReference>
<dbReference type="EnsemblPlants" id="AET5Gv21165200.1">
    <property type="protein sequence ID" value="AET5Gv21165200.1"/>
    <property type="gene ID" value="AET5Gv21165200"/>
</dbReference>
<feature type="compositionally biased region" description="Basic residues" evidence="1">
    <location>
        <begin position="1"/>
        <end position="12"/>
    </location>
</feature>
<dbReference type="PANTHER" id="PTHR33321:SF12">
    <property type="entry name" value="PLANT BASIC SECRETORY PROTEIN (BSP) FAMILY PROTEIN"/>
    <property type="match status" value="1"/>
</dbReference>
<feature type="compositionally biased region" description="Basic residues" evidence="1">
    <location>
        <begin position="77"/>
        <end position="89"/>
    </location>
</feature>